<evidence type="ECO:0000256" key="3">
    <source>
        <dbReference type="ARBA" id="ARBA00030006"/>
    </source>
</evidence>
<comment type="function">
    <text evidence="1">Substrate recognition and binding subunit of the essential mitochondrial processing protease (MPP), which cleaves the mitochondrial sequence off newly imported precursors proteins.</text>
</comment>
<dbReference type="InterPro" id="IPR050361">
    <property type="entry name" value="MPP/UQCRC_Complex"/>
</dbReference>
<dbReference type="InterPro" id="IPR007863">
    <property type="entry name" value="Peptidase_M16_C"/>
</dbReference>
<evidence type="ECO:0000259" key="7">
    <source>
        <dbReference type="Pfam" id="PF05193"/>
    </source>
</evidence>
<reference evidence="9" key="1">
    <citation type="journal article" date="2018" name="Nat. Microbiol.">
        <title>Leveraging single-cell genomics to expand the fungal tree of life.</title>
        <authorList>
            <person name="Ahrendt S.R."/>
            <person name="Quandt C.A."/>
            <person name="Ciobanu D."/>
            <person name="Clum A."/>
            <person name="Salamov A."/>
            <person name="Andreopoulos B."/>
            <person name="Cheng J.F."/>
            <person name="Woyke T."/>
            <person name="Pelin A."/>
            <person name="Henrissat B."/>
            <person name="Reynolds N.K."/>
            <person name="Benny G.L."/>
            <person name="Smith M.E."/>
            <person name="James T.Y."/>
            <person name="Grigoriev I.V."/>
        </authorList>
    </citation>
    <scope>NUCLEOTIDE SEQUENCE [LARGE SCALE GENOMIC DNA]</scope>
    <source>
        <strain evidence="9">RSA 468</strain>
    </source>
</reference>
<dbReference type="PROSITE" id="PS00143">
    <property type="entry name" value="INSULINASE"/>
    <property type="match status" value="1"/>
</dbReference>
<dbReference type="Pfam" id="PF00675">
    <property type="entry name" value="Peptidase_M16"/>
    <property type="match status" value="1"/>
</dbReference>
<evidence type="ECO:0000256" key="4">
    <source>
        <dbReference type="ARBA" id="ARBA00032315"/>
    </source>
</evidence>
<evidence type="ECO:0000313" key="8">
    <source>
        <dbReference type="EMBL" id="RKP34920.1"/>
    </source>
</evidence>
<dbReference type="InterPro" id="IPR011765">
    <property type="entry name" value="Pept_M16_N"/>
</dbReference>
<comment type="similarity">
    <text evidence="2 5">Belongs to the peptidase M16 family.</text>
</comment>
<evidence type="ECO:0000256" key="1">
    <source>
        <dbReference type="ARBA" id="ARBA00002123"/>
    </source>
</evidence>
<dbReference type="InterPro" id="IPR011249">
    <property type="entry name" value="Metalloenz_LuxS/M16"/>
</dbReference>
<dbReference type="SUPFAM" id="SSF63411">
    <property type="entry name" value="LuxS/MPP-like metallohydrolase"/>
    <property type="match status" value="2"/>
</dbReference>
<evidence type="ECO:0000256" key="5">
    <source>
        <dbReference type="RuleBase" id="RU004447"/>
    </source>
</evidence>
<feature type="domain" description="Peptidase M16 C-terminal" evidence="7">
    <location>
        <begin position="163"/>
        <end position="385"/>
    </location>
</feature>
<keyword evidence="9" id="KW-1185">Reference proteome</keyword>
<dbReference type="GO" id="GO:0046872">
    <property type="term" value="F:metal ion binding"/>
    <property type="evidence" value="ECO:0007669"/>
    <property type="project" value="InterPro"/>
</dbReference>
<dbReference type="PANTHER" id="PTHR11851:SF49">
    <property type="entry name" value="MITOCHONDRIAL-PROCESSING PEPTIDASE SUBUNIT ALPHA"/>
    <property type="match status" value="1"/>
</dbReference>
<accession>A0A4P9ZR63</accession>
<organism evidence="8 9">
    <name type="scientific">Dimargaris cristalligena</name>
    <dbReference type="NCBI Taxonomy" id="215637"/>
    <lineage>
        <taxon>Eukaryota</taxon>
        <taxon>Fungi</taxon>
        <taxon>Fungi incertae sedis</taxon>
        <taxon>Zoopagomycota</taxon>
        <taxon>Kickxellomycotina</taxon>
        <taxon>Dimargaritomycetes</taxon>
        <taxon>Dimargaritales</taxon>
        <taxon>Dimargaritaceae</taxon>
        <taxon>Dimargaris</taxon>
    </lineage>
</organism>
<dbReference type="Pfam" id="PF05193">
    <property type="entry name" value="Peptidase_M16_C"/>
    <property type="match status" value="1"/>
</dbReference>
<evidence type="ECO:0000259" key="6">
    <source>
        <dbReference type="Pfam" id="PF00675"/>
    </source>
</evidence>
<feature type="non-terminal residue" evidence="8">
    <location>
        <position position="434"/>
    </location>
</feature>
<dbReference type="EMBL" id="ML003024">
    <property type="protein sequence ID" value="RKP34920.1"/>
    <property type="molecule type" value="Genomic_DNA"/>
</dbReference>
<protein>
    <recommendedName>
        <fullName evidence="3">Alpha-MPP</fullName>
    </recommendedName>
    <alternativeName>
        <fullName evidence="4">Inactive zinc metalloprotease alpha</fullName>
    </alternativeName>
</protein>
<feature type="non-terminal residue" evidence="8">
    <location>
        <position position="1"/>
    </location>
</feature>
<dbReference type="AlphaFoldDB" id="A0A4P9ZR63"/>
<gene>
    <name evidence="8" type="ORF">BJ085DRAFT_1691</name>
</gene>
<sequence length="434" mass="47529">RVTVLPNGIRVATHTTPGYFCGFGAYLDVGSRVETPQTRGCTHMLDRMAFKSTSRQTAEEISELVESMGGNIQRASSRENLIFQASVFPTDLPRIVSLFADVIQRPALLDHEIDEQRQIIAWELAEIEAKPELNLPETLHQVAYRGNTLGNPQLCSEEVLATMSAEKLRHFLGQWFTADRLVISAIGAPHDEVCALVKLHYGQMKPHPARTSSLLGSFGQTASKLFRSTTDDSAAASSTSAMDVPTLVSQPAHYTGGTLLKDLPEAPQTHIHLAFRAPGMNSSAIYPLAVLQILLGGGDSFSAGGPGKGMYSRLYTQVLNRYMFVESCAAFTFSYRDSSLFGISAICESSATHSMLEVIIRQLTRLASLCFGLHDTEVARAKNQLKSSLMMNLESRPIQLEDLGRQIQGFNAALTPAQMCASIDRVTKVDLYRL</sequence>
<feature type="domain" description="Peptidase M16 N-terminal" evidence="6">
    <location>
        <begin position="11"/>
        <end position="155"/>
    </location>
</feature>
<dbReference type="Proteomes" id="UP000268162">
    <property type="component" value="Unassembled WGS sequence"/>
</dbReference>
<dbReference type="GO" id="GO:0004222">
    <property type="term" value="F:metalloendopeptidase activity"/>
    <property type="evidence" value="ECO:0007669"/>
    <property type="project" value="InterPro"/>
</dbReference>
<evidence type="ECO:0000313" key="9">
    <source>
        <dbReference type="Proteomes" id="UP000268162"/>
    </source>
</evidence>
<dbReference type="Gene3D" id="3.30.830.10">
    <property type="entry name" value="Metalloenzyme, LuxS/M16 peptidase-like"/>
    <property type="match status" value="2"/>
</dbReference>
<dbReference type="GO" id="GO:0006627">
    <property type="term" value="P:protein processing involved in protein targeting to mitochondrion"/>
    <property type="evidence" value="ECO:0007669"/>
    <property type="project" value="TreeGrafter"/>
</dbReference>
<dbReference type="STRING" id="215637.A0A4P9ZR63"/>
<dbReference type="GO" id="GO:0005739">
    <property type="term" value="C:mitochondrion"/>
    <property type="evidence" value="ECO:0007669"/>
    <property type="project" value="TreeGrafter"/>
</dbReference>
<dbReference type="InterPro" id="IPR001431">
    <property type="entry name" value="Pept_M16_Zn_BS"/>
</dbReference>
<evidence type="ECO:0000256" key="2">
    <source>
        <dbReference type="ARBA" id="ARBA00007261"/>
    </source>
</evidence>
<proteinExistence type="inferred from homology"/>
<name>A0A4P9ZR63_9FUNG</name>
<dbReference type="PANTHER" id="PTHR11851">
    <property type="entry name" value="METALLOPROTEASE"/>
    <property type="match status" value="1"/>
</dbReference>